<feature type="domain" description="DUF2963" evidence="3">
    <location>
        <begin position="11"/>
        <end position="60"/>
    </location>
</feature>
<dbReference type="EMBL" id="AM422018">
    <property type="protein sequence ID" value="CAM11489.1"/>
    <property type="molecule type" value="Genomic_DNA"/>
</dbReference>
<evidence type="ECO:0000313" key="5">
    <source>
        <dbReference type="Proteomes" id="UP000008323"/>
    </source>
</evidence>
<evidence type="ECO:0000256" key="2">
    <source>
        <dbReference type="SAM" id="Phobius"/>
    </source>
</evidence>
<keyword evidence="2" id="KW-1133">Transmembrane helix</keyword>
<name>B1V957_PHYAS</name>
<proteinExistence type="predicted"/>
<protein>
    <recommendedName>
        <fullName evidence="3">DUF2963 domain-containing protein</fullName>
    </recommendedName>
</protein>
<gene>
    <name evidence="4" type="ordered locus">PA0154</name>
</gene>
<reference evidence="4 5" key="1">
    <citation type="journal article" date="2008" name="J. Bacteriol.">
        <title>Comparative genome analysis of 'Candidatus Phytoplasma australiense' (subgroup tuf-Australia I; rp-A) and 'Ca. Phytoplasma asteris' strains OY-M and AY-WB.</title>
        <authorList>
            <person name="Tran-Nguyen L.T."/>
            <person name="Kube M."/>
            <person name="Schneider B."/>
            <person name="Reinhardt R."/>
            <person name="Gibb K.S."/>
        </authorList>
    </citation>
    <scope>NUCLEOTIDE SEQUENCE [LARGE SCALE GENOMIC DNA]</scope>
</reference>
<dbReference type="Proteomes" id="UP000008323">
    <property type="component" value="Chromosome"/>
</dbReference>
<feature type="domain" description="DUF2963" evidence="3">
    <location>
        <begin position="78"/>
        <end position="122"/>
    </location>
</feature>
<dbReference type="KEGG" id="pal:PA0154"/>
<feature type="domain" description="DUF2963" evidence="3">
    <location>
        <begin position="183"/>
        <end position="213"/>
    </location>
</feature>
<feature type="region of interest" description="Disordered" evidence="1">
    <location>
        <begin position="1"/>
        <end position="22"/>
    </location>
</feature>
<feature type="domain" description="DUF2963" evidence="3">
    <location>
        <begin position="215"/>
        <end position="255"/>
    </location>
</feature>
<dbReference type="InterPro" id="IPR021348">
    <property type="entry name" value="DUF2963"/>
</dbReference>
<dbReference type="AlphaFoldDB" id="B1V957"/>
<feature type="transmembrane region" description="Helical" evidence="2">
    <location>
        <begin position="278"/>
        <end position="296"/>
    </location>
</feature>
<dbReference type="Pfam" id="PF11178">
    <property type="entry name" value="DUF2963"/>
    <property type="match status" value="5"/>
</dbReference>
<keyword evidence="2" id="KW-0812">Transmembrane</keyword>
<keyword evidence="2" id="KW-0472">Membrane</keyword>
<feature type="domain" description="DUF2963" evidence="3">
    <location>
        <begin position="140"/>
        <end position="177"/>
    </location>
</feature>
<evidence type="ECO:0000313" key="4">
    <source>
        <dbReference type="EMBL" id="CAM11489.1"/>
    </source>
</evidence>
<evidence type="ECO:0000256" key="1">
    <source>
        <dbReference type="SAM" id="MobiDB-lite"/>
    </source>
</evidence>
<evidence type="ECO:0000259" key="3">
    <source>
        <dbReference type="Pfam" id="PF11178"/>
    </source>
</evidence>
<sequence>MEPINNKETVYNKNGSVAGTNEYNPLTGNKTKYITHHPDGSVDCIIEFDPTTRNRTKYTKFTEYNPESKDIWAKRDAIICIREYNLETGKQIKHTQYFPNGETIWYIKEYNPQTGALIKETKYNEYDINEANKIAKDVFAYNPQTNQKTKLTTYKKDGTIDDITEYEYDPRTGKRIKWSFRSYNFDGKTIRYIEEYDPETGKKIKETQYDKDGFWFTNEYDRTTGNRIKQIQHDPDSKRIFCIIYYDPHTGEVTNQYFYDTNATRYNRMQGSTNPQKWIIGTGIVFGVILVIKMIMM</sequence>
<dbReference type="SUPFAM" id="SSF50998">
    <property type="entry name" value="Quinoprotein alcohol dehydrogenase-like"/>
    <property type="match status" value="1"/>
</dbReference>
<dbReference type="InterPro" id="IPR011047">
    <property type="entry name" value="Quinoprotein_ADH-like_sf"/>
</dbReference>
<organism evidence="4 5">
    <name type="scientific">Phytoplasma australiense</name>
    <dbReference type="NCBI Taxonomy" id="59748"/>
    <lineage>
        <taxon>Bacteria</taxon>
        <taxon>Bacillati</taxon>
        <taxon>Mycoplasmatota</taxon>
        <taxon>Mollicutes</taxon>
        <taxon>Acholeplasmatales</taxon>
        <taxon>Acholeplasmataceae</taxon>
        <taxon>Candidatus Phytoplasma</taxon>
        <taxon>16SrXII (Stolbur group)</taxon>
    </lineage>
</organism>
<accession>B1V957</accession>